<dbReference type="InterPro" id="IPR000971">
    <property type="entry name" value="Globin"/>
</dbReference>
<evidence type="ECO:0000256" key="1">
    <source>
        <dbReference type="ARBA" id="ARBA00022448"/>
    </source>
</evidence>
<dbReference type="EMBL" id="JABSTV010001254">
    <property type="protein sequence ID" value="KAH7939630.1"/>
    <property type="molecule type" value="Genomic_DNA"/>
</dbReference>
<dbReference type="PROSITE" id="PS01033">
    <property type="entry name" value="GLOBIN"/>
    <property type="match status" value="1"/>
</dbReference>
<keyword evidence="9" id="KW-1185">Reference proteome</keyword>
<keyword evidence="3 6" id="KW-0561">Oxygen transport</keyword>
<reference evidence="8" key="2">
    <citation type="submission" date="2021-09" db="EMBL/GenBank/DDBJ databases">
        <authorList>
            <person name="Jia N."/>
            <person name="Wang J."/>
            <person name="Shi W."/>
            <person name="Du L."/>
            <person name="Sun Y."/>
            <person name="Zhan W."/>
            <person name="Jiang J."/>
            <person name="Wang Q."/>
            <person name="Zhang B."/>
            <person name="Ji P."/>
            <person name="Sakyi L.B."/>
            <person name="Cui X."/>
            <person name="Yuan T."/>
            <person name="Jiang B."/>
            <person name="Yang W."/>
            <person name="Lam T.T.-Y."/>
            <person name="Chang Q."/>
            <person name="Ding S."/>
            <person name="Wang X."/>
            <person name="Zhu J."/>
            <person name="Ruan X."/>
            <person name="Zhao L."/>
            <person name="Wei J."/>
            <person name="Que T."/>
            <person name="Du C."/>
            <person name="Cheng J."/>
            <person name="Dai P."/>
            <person name="Han X."/>
            <person name="Huang E."/>
            <person name="Gao Y."/>
            <person name="Liu J."/>
            <person name="Shao H."/>
            <person name="Ye R."/>
            <person name="Li L."/>
            <person name="Wei W."/>
            <person name="Wang X."/>
            <person name="Wang C."/>
            <person name="Huo Q."/>
            <person name="Li W."/>
            <person name="Guo W."/>
            <person name="Chen H."/>
            <person name="Chen S."/>
            <person name="Zhou L."/>
            <person name="Zhou L."/>
            <person name="Ni X."/>
            <person name="Tian J."/>
            <person name="Zhou Y."/>
            <person name="Sheng Y."/>
            <person name="Liu T."/>
            <person name="Pan Y."/>
            <person name="Xia L."/>
            <person name="Li J."/>
            <person name="Zhao F."/>
            <person name="Cao W."/>
        </authorList>
    </citation>
    <scope>NUCLEOTIDE SEQUENCE</scope>
    <source>
        <strain evidence="8">Rsan-2018</strain>
        <tissue evidence="8">Larvae</tissue>
    </source>
</reference>
<dbReference type="Gene3D" id="1.10.490.10">
    <property type="entry name" value="Globins"/>
    <property type="match status" value="1"/>
</dbReference>
<dbReference type="InterPro" id="IPR044399">
    <property type="entry name" value="Mb-like_M"/>
</dbReference>
<keyword evidence="4" id="KW-0479">Metal-binding</keyword>
<feature type="domain" description="Globin" evidence="7">
    <location>
        <begin position="38"/>
        <end position="185"/>
    </location>
</feature>
<name>A0A9D4PEJ4_RHISA</name>
<comment type="caution">
    <text evidence="8">The sequence shown here is derived from an EMBL/GenBank/DDBJ whole genome shotgun (WGS) entry which is preliminary data.</text>
</comment>
<keyword evidence="5" id="KW-0408">Iron</keyword>
<evidence type="ECO:0000259" key="7">
    <source>
        <dbReference type="PROSITE" id="PS01033"/>
    </source>
</evidence>
<organism evidence="8 9">
    <name type="scientific">Rhipicephalus sanguineus</name>
    <name type="common">Brown dog tick</name>
    <name type="synonym">Ixodes sanguineus</name>
    <dbReference type="NCBI Taxonomy" id="34632"/>
    <lineage>
        <taxon>Eukaryota</taxon>
        <taxon>Metazoa</taxon>
        <taxon>Ecdysozoa</taxon>
        <taxon>Arthropoda</taxon>
        <taxon>Chelicerata</taxon>
        <taxon>Arachnida</taxon>
        <taxon>Acari</taxon>
        <taxon>Parasitiformes</taxon>
        <taxon>Ixodida</taxon>
        <taxon>Ixodoidea</taxon>
        <taxon>Ixodidae</taxon>
        <taxon>Rhipicephalinae</taxon>
        <taxon>Rhipicephalus</taxon>
        <taxon>Rhipicephalus</taxon>
    </lineage>
</organism>
<dbReference type="PANTHER" id="PTHR47217">
    <property type="entry name" value="GLOBIN-LIKE PROTEIN"/>
    <property type="match status" value="1"/>
</dbReference>
<evidence type="ECO:0000313" key="8">
    <source>
        <dbReference type="EMBL" id="KAH7939630.1"/>
    </source>
</evidence>
<evidence type="ECO:0000313" key="9">
    <source>
        <dbReference type="Proteomes" id="UP000821837"/>
    </source>
</evidence>
<dbReference type="GO" id="GO:0005344">
    <property type="term" value="F:oxygen carrier activity"/>
    <property type="evidence" value="ECO:0007669"/>
    <property type="project" value="UniProtKB-KW"/>
</dbReference>
<evidence type="ECO:0000256" key="6">
    <source>
        <dbReference type="RuleBase" id="RU000356"/>
    </source>
</evidence>
<gene>
    <name evidence="8" type="ORF">HPB52_015397</name>
</gene>
<keyword evidence="2 6" id="KW-0349">Heme</keyword>
<accession>A0A9D4PEJ4</accession>
<dbReference type="PANTHER" id="PTHR47217:SF1">
    <property type="entry name" value="GLOBIN-LIKE PROTEIN"/>
    <property type="match status" value="1"/>
</dbReference>
<protein>
    <recommendedName>
        <fullName evidence="7">Globin domain-containing protein</fullName>
    </recommendedName>
</protein>
<evidence type="ECO:0000256" key="3">
    <source>
        <dbReference type="ARBA" id="ARBA00022621"/>
    </source>
</evidence>
<dbReference type="VEuPathDB" id="VectorBase:RSAN_039032"/>
<dbReference type="InterPro" id="IPR009050">
    <property type="entry name" value="Globin-like_sf"/>
</dbReference>
<reference evidence="8" key="1">
    <citation type="journal article" date="2020" name="Cell">
        <title>Large-Scale Comparative Analyses of Tick Genomes Elucidate Their Genetic Diversity and Vector Capacities.</title>
        <authorList>
            <consortium name="Tick Genome and Microbiome Consortium (TIGMIC)"/>
            <person name="Jia N."/>
            <person name="Wang J."/>
            <person name="Shi W."/>
            <person name="Du L."/>
            <person name="Sun Y."/>
            <person name="Zhan W."/>
            <person name="Jiang J.F."/>
            <person name="Wang Q."/>
            <person name="Zhang B."/>
            <person name="Ji P."/>
            <person name="Bell-Sakyi L."/>
            <person name="Cui X.M."/>
            <person name="Yuan T.T."/>
            <person name="Jiang B.G."/>
            <person name="Yang W.F."/>
            <person name="Lam T.T."/>
            <person name="Chang Q.C."/>
            <person name="Ding S.J."/>
            <person name="Wang X.J."/>
            <person name="Zhu J.G."/>
            <person name="Ruan X.D."/>
            <person name="Zhao L."/>
            <person name="Wei J.T."/>
            <person name="Ye R.Z."/>
            <person name="Que T.C."/>
            <person name="Du C.H."/>
            <person name="Zhou Y.H."/>
            <person name="Cheng J.X."/>
            <person name="Dai P.F."/>
            <person name="Guo W.B."/>
            <person name="Han X.H."/>
            <person name="Huang E.J."/>
            <person name="Li L.F."/>
            <person name="Wei W."/>
            <person name="Gao Y.C."/>
            <person name="Liu J.Z."/>
            <person name="Shao H.Z."/>
            <person name="Wang X."/>
            <person name="Wang C.C."/>
            <person name="Yang T.C."/>
            <person name="Huo Q.B."/>
            <person name="Li W."/>
            <person name="Chen H.Y."/>
            <person name="Chen S.E."/>
            <person name="Zhou L.G."/>
            <person name="Ni X.B."/>
            <person name="Tian J.H."/>
            <person name="Sheng Y."/>
            <person name="Liu T."/>
            <person name="Pan Y.S."/>
            <person name="Xia L.Y."/>
            <person name="Li J."/>
            <person name="Zhao F."/>
            <person name="Cao W.C."/>
        </authorList>
    </citation>
    <scope>NUCLEOTIDE SEQUENCE</scope>
    <source>
        <strain evidence="8">Rsan-2018</strain>
    </source>
</reference>
<dbReference type="InterPro" id="IPR012292">
    <property type="entry name" value="Globin/Proto"/>
</dbReference>
<comment type="similarity">
    <text evidence="6">Belongs to the globin family.</text>
</comment>
<dbReference type="GO" id="GO:0019825">
    <property type="term" value="F:oxygen binding"/>
    <property type="evidence" value="ECO:0007669"/>
    <property type="project" value="InterPro"/>
</dbReference>
<evidence type="ECO:0000256" key="4">
    <source>
        <dbReference type="ARBA" id="ARBA00022723"/>
    </source>
</evidence>
<proteinExistence type="inferred from homology"/>
<keyword evidence="1 6" id="KW-0813">Transport</keyword>
<dbReference type="Pfam" id="PF00042">
    <property type="entry name" value="Globin"/>
    <property type="match status" value="1"/>
</dbReference>
<dbReference type="SUPFAM" id="SSF46458">
    <property type="entry name" value="Globin-like"/>
    <property type="match status" value="1"/>
</dbReference>
<evidence type="ECO:0000256" key="5">
    <source>
        <dbReference type="ARBA" id="ARBA00023004"/>
    </source>
</evidence>
<dbReference type="GO" id="GO:0020037">
    <property type="term" value="F:heme binding"/>
    <property type="evidence" value="ECO:0007669"/>
    <property type="project" value="InterPro"/>
</dbReference>
<dbReference type="GO" id="GO:0046872">
    <property type="term" value="F:metal ion binding"/>
    <property type="evidence" value="ECO:0007669"/>
    <property type="project" value="UniProtKB-KW"/>
</dbReference>
<dbReference type="AlphaFoldDB" id="A0A9D4PEJ4"/>
<evidence type="ECO:0000256" key="2">
    <source>
        <dbReference type="ARBA" id="ARBA00022617"/>
    </source>
</evidence>
<dbReference type="CDD" id="cd01040">
    <property type="entry name" value="Mb-like"/>
    <property type="match status" value="1"/>
</dbReference>
<dbReference type="Proteomes" id="UP000821837">
    <property type="component" value="Chromosome 8"/>
</dbReference>
<sequence>MAQYDKVEPKDNTNSVWSVVLKWLLGDPEETIPDPVTGLSLRDRNYIIDTWILIRRDMRVNAVSTFVALFARYPDYQRIFVPFADVPLQELPRSEVATAHALVVFYFITNIVDGMDDTDLLTELVRKNARNHLRRPMGPQHFANMHELLVEVMQDKLRSRMSPGAVRAWTKLFEYCQKVIVQVYAEHKRAIEMGKPHGILNPPREKPAHQ</sequence>